<accession>A0A0A1U7R6</accession>
<dbReference type="AlphaFoldDB" id="A0A0A1U7R6"/>
<gene>
    <name evidence="1" type="ORF">EIN_484720</name>
</gene>
<reference evidence="1 2" key="1">
    <citation type="submission" date="2012-10" db="EMBL/GenBank/DDBJ databases">
        <authorList>
            <person name="Zafar N."/>
            <person name="Inman J."/>
            <person name="Hall N."/>
            <person name="Lorenzi H."/>
            <person name="Caler E."/>
        </authorList>
    </citation>
    <scope>NUCLEOTIDE SEQUENCE [LARGE SCALE GENOMIC DNA]</scope>
    <source>
        <strain evidence="1 2">IP1</strain>
    </source>
</reference>
<protein>
    <submittedName>
        <fullName evidence="1">Uncharacterized protein</fullName>
    </submittedName>
</protein>
<keyword evidence="2" id="KW-1185">Reference proteome</keyword>
<dbReference type="RefSeq" id="XP_004255901.1">
    <property type="nucleotide sequence ID" value="XM_004255853.1"/>
</dbReference>
<feature type="non-terminal residue" evidence="1">
    <location>
        <position position="106"/>
    </location>
</feature>
<dbReference type="VEuPathDB" id="AmoebaDB:EIN_484720"/>
<dbReference type="Proteomes" id="UP000014680">
    <property type="component" value="Unassembled WGS sequence"/>
</dbReference>
<sequence>MKELQSNISVAMENYNKGLFENPLRYLDAISILYIKYNLQIKCARANNSFNTITRSKKMKLEIEALIEEQEQCVFDEEGSELHDSVVVPLNLATESDFSSIQEINE</sequence>
<dbReference type="GeneID" id="14888220"/>
<dbReference type="EMBL" id="KB206670">
    <property type="protein sequence ID" value="ELP89130.1"/>
    <property type="molecule type" value="Genomic_DNA"/>
</dbReference>
<evidence type="ECO:0000313" key="2">
    <source>
        <dbReference type="Proteomes" id="UP000014680"/>
    </source>
</evidence>
<name>A0A0A1U7R6_ENTIV</name>
<evidence type="ECO:0000313" key="1">
    <source>
        <dbReference type="EMBL" id="ELP89130.1"/>
    </source>
</evidence>
<organism evidence="1 2">
    <name type="scientific">Entamoeba invadens IP1</name>
    <dbReference type="NCBI Taxonomy" id="370355"/>
    <lineage>
        <taxon>Eukaryota</taxon>
        <taxon>Amoebozoa</taxon>
        <taxon>Evosea</taxon>
        <taxon>Archamoebae</taxon>
        <taxon>Mastigamoebida</taxon>
        <taxon>Entamoebidae</taxon>
        <taxon>Entamoeba</taxon>
    </lineage>
</organism>
<dbReference type="KEGG" id="eiv:EIN_484720"/>
<proteinExistence type="predicted"/>